<proteinExistence type="predicted"/>
<comment type="caution">
    <text evidence="1">The sequence shown here is derived from an EMBL/GenBank/DDBJ whole genome shotgun (WGS) entry which is preliminary data.</text>
</comment>
<dbReference type="EMBL" id="BKCJ010588593">
    <property type="protein sequence ID" value="GFB26503.1"/>
    <property type="molecule type" value="Genomic_DNA"/>
</dbReference>
<accession>A0A699L9U7</accession>
<sequence>MLISSQDEPLTNWPVLATGRLVSGSSCDGIDMVVKDLDLEPKVDAMMRKFLDPSWWKELSKETSSKILLCGDGSCWKTFKPLASLIEKRKLK</sequence>
<gene>
    <name evidence="1" type="ORF">Tci_698474</name>
</gene>
<name>A0A699L9U7_TANCI</name>
<protein>
    <submittedName>
        <fullName evidence="1">Uncharacterized protein</fullName>
    </submittedName>
</protein>
<evidence type="ECO:0000313" key="1">
    <source>
        <dbReference type="EMBL" id="GFB26503.1"/>
    </source>
</evidence>
<reference evidence="1" key="1">
    <citation type="journal article" date="2019" name="Sci. Rep.">
        <title>Draft genome of Tanacetum cinerariifolium, the natural source of mosquito coil.</title>
        <authorList>
            <person name="Yamashiro T."/>
            <person name="Shiraishi A."/>
            <person name="Satake H."/>
            <person name="Nakayama K."/>
        </authorList>
    </citation>
    <scope>NUCLEOTIDE SEQUENCE</scope>
</reference>
<organism evidence="1">
    <name type="scientific">Tanacetum cinerariifolium</name>
    <name type="common">Dalmatian daisy</name>
    <name type="synonym">Chrysanthemum cinerariifolium</name>
    <dbReference type="NCBI Taxonomy" id="118510"/>
    <lineage>
        <taxon>Eukaryota</taxon>
        <taxon>Viridiplantae</taxon>
        <taxon>Streptophyta</taxon>
        <taxon>Embryophyta</taxon>
        <taxon>Tracheophyta</taxon>
        <taxon>Spermatophyta</taxon>
        <taxon>Magnoliopsida</taxon>
        <taxon>eudicotyledons</taxon>
        <taxon>Gunneridae</taxon>
        <taxon>Pentapetalae</taxon>
        <taxon>asterids</taxon>
        <taxon>campanulids</taxon>
        <taxon>Asterales</taxon>
        <taxon>Asteraceae</taxon>
        <taxon>Asteroideae</taxon>
        <taxon>Anthemideae</taxon>
        <taxon>Anthemidinae</taxon>
        <taxon>Tanacetum</taxon>
    </lineage>
</organism>
<dbReference type="AlphaFoldDB" id="A0A699L9U7"/>